<dbReference type="SMART" id="SM00450">
    <property type="entry name" value="RHOD"/>
    <property type="match status" value="1"/>
</dbReference>
<evidence type="ECO:0000256" key="1">
    <source>
        <dbReference type="SAM" id="Phobius"/>
    </source>
</evidence>
<dbReference type="InterPro" id="IPR036873">
    <property type="entry name" value="Rhodanese-like_dom_sf"/>
</dbReference>
<name>A0A1G1WRR7_9BACT</name>
<evidence type="ECO:0000313" key="4">
    <source>
        <dbReference type="Proteomes" id="UP000178068"/>
    </source>
</evidence>
<organism evidence="3 4">
    <name type="scientific">Candidatus Woykebacteria bacterium RIFCSPHIGHO2_12_FULL_45_10</name>
    <dbReference type="NCBI Taxonomy" id="1802603"/>
    <lineage>
        <taxon>Bacteria</taxon>
        <taxon>Candidatus Woykeibacteriota</taxon>
    </lineage>
</organism>
<proteinExistence type="predicted"/>
<feature type="domain" description="Rhodanese" evidence="2">
    <location>
        <begin position="88"/>
        <end position="178"/>
    </location>
</feature>
<dbReference type="InterPro" id="IPR001763">
    <property type="entry name" value="Rhodanese-like_dom"/>
</dbReference>
<comment type="caution">
    <text evidence="3">The sequence shown here is derived from an EMBL/GenBank/DDBJ whole genome shotgun (WGS) entry which is preliminary data.</text>
</comment>
<dbReference type="Proteomes" id="UP000178068">
    <property type="component" value="Unassembled WGS sequence"/>
</dbReference>
<dbReference type="Pfam" id="PF00581">
    <property type="entry name" value="Rhodanese"/>
    <property type="match status" value="1"/>
</dbReference>
<dbReference type="SUPFAM" id="SSF52821">
    <property type="entry name" value="Rhodanese/Cell cycle control phosphatase"/>
    <property type="match status" value="1"/>
</dbReference>
<accession>A0A1G1WRR7</accession>
<keyword evidence="1" id="KW-0472">Membrane</keyword>
<evidence type="ECO:0000313" key="3">
    <source>
        <dbReference type="EMBL" id="OGY30364.1"/>
    </source>
</evidence>
<dbReference type="PROSITE" id="PS50206">
    <property type="entry name" value="RHODANESE_3"/>
    <property type="match status" value="1"/>
</dbReference>
<protein>
    <recommendedName>
        <fullName evidence="2">Rhodanese domain-containing protein</fullName>
    </recommendedName>
</protein>
<dbReference type="CDD" id="cd00158">
    <property type="entry name" value="RHOD"/>
    <property type="match status" value="1"/>
</dbReference>
<keyword evidence="1" id="KW-1133">Transmembrane helix</keyword>
<gene>
    <name evidence="3" type="ORF">A3F35_00970</name>
</gene>
<dbReference type="Gene3D" id="3.40.250.10">
    <property type="entry name" value="Rhodanese-like domain"/>
    <property type="match status" value="1"/>
</dbReference>
<dbReference type="STRING" id="1802603.A3F35_00970"/>
<dbReference type="EMBL" id="MHCZ01000006">
    <property type="protein sequence ID" value="OGY30364.1"/>
    <property type="molecule type" value="Genomic_DNA"/>
</dbReference>
<evidence type="ECO:0000259" key="2">
    <source>
        <dbReference type="PROSITE" id="PS50206"/>
    </source>
</evidence>
<feature type="transmembrane region" description="Helical" evidence="1">
    <location>
        <begin position="12"/>
        <end position="34"/>
    </location>
</feature>
<keyword evidence="1" id="KW-0812">Transmembrane</keyword>
<reference evidence="3 4" key="1">
    <citation type="journal article" date="2016" name="Nat. Commun.">
        <title>Thousands of microbial genomes shed light on interconnected biogeochemical processes in an aquifer system.</title>
        <authorList>
            <person name="Anantharaman K."/>
            <person name="Brown C.T."/>
            <person name="Hug L.A."/>
            <person name="Sharon I."/>
            <person name="Castelle C.J."/>
            <person name="Probst A.J."/>
            <person name="Thomas B.C."/>
            <person name="Singh A."/>
            <person name="Wilkins M.J."/>
            <person name="Karaoz U."/>
            <person name="Brodie E.L."/>
            <person name="Williams K.H."/>
            <person name="Hubbard S.S."/>
            <person name="Banfield J.F."/>
        </authorList>
    </citation>
    <scope>NUCLEOTIDE SEQUENCE [LARGE SCALE GENOMIC DNA]</scope>
</reference>
<dbReference type="AlphaFoldDB" id="A0A1G1WRR7"/>
<sequence length="178" mass="19968">MNLPAYFTDSRYLRLKIFALFFLFAVVVLIVLILQFGTNKFPAKPKQNLAAQLTQPTKITVAKTGETIYVPPRVKEVSPQQLKAFLDQKQPIKVVQVASEKEWNEAHIAGSIWLPTENLSYPPNLNPADDYILVSKDGVSTIEIIAKLIDHFAYGEEKIRNLKGGLDAWKAAGYPLVK</sequence>